<reference evidence="5 6" key="1">
    <citation type="submission" date="2015-06" db="EMBL/GenBank/DDBJ databases">
        <title>Draft genome sequence of an Antarctic Pseudomonas sp. strain KG01 with full potential for biotechnological applications.</title>
        <authorList>
            <person name="Pavlov M.S."/>
            <person name="Lira F."/>
            <person name="Martinez J.L."/>
            <person name="Marshall S.H."/>
        </authorList>
    </citation>
    <scope>NUCLEOTIDE SEQUENCE [LARGE SCALE GENOMIC DNA]</scope>
    <source>
        <strain evidence="5 6">KG01</strain>
    </source>
</reference>
<feature type="domain" description="Bacterial type II secretion system protein E" evidence="4">
    <location>
        <begin position="362"/>
        <end position="376"/>
    </location>
</feature>
<name>A0A0J8G0Y4_9PSED</name>
<evidence type="ECO:0000256" key="1">
    <source>
        <dbReference type="ARBA" id="ARBA00006611"/>
    </source>
</evidence>
<dbReference type="PROSITE" id="PS00662">
    <property type="entry name" value="T2SP_E"/>
    <property type="match status" value="1"/>
</dbReference>
<keyword evidence="6" id="KW-1185">Reference proteome</keyword>
<evidence type="ECO:0000259" key="4">
    <source>
        <dbReference type="PROSITE" id="PS00662"/>
    </source>
</evidence>
<protein>
    <submittedName>
        <fullName evidence="5">Type II secretion system protein E</fullName>
    </submittedName>
</protein>
<keyword evidence="3" id="KW-0067">ATP-binding</keyword>
<dbReference type="AlphaFoldDB" id="A0A0J8G0Y4"/>
<dbReference type="SUPFAM" id="SSF52540">
    <property type="entry name" value="P-loop containing nucleoside triphosphate hydrolases"/>
    <property type="match status" value="1"/>
</dbReference>
<dbReference type="GO" id="GO:0016887">
    <property type="term" value="F:ATP hydrolysis activity"/>
    <property type="evidence" value="ECO:0007669"/>
    <property type="project" value="TreeGrafter"/>
</dbReference>
<evidence type="ECO:0000313" key="5">
    <source>
        <dbReference type="EMBL" id="KMT56125.1"/>
    </source>
</evidence>
<dbReference type="GO" id="GO:0005886">
    <property type="term" value="C:plasma membrane"/>
    <property type="evidence" value="ECO:0007669"/>
    <property type="project" value="TreeGrafter"/>
</dbReference>
<dbReference type="Gene3D" id="3.40.50.300">
    <property type="entry name" value="P-loop containing nucleotide triphosphate hydrolases"/>
    <property type="match status" value="1"/>
</dbReference>
<keyword evidence="2" id="KW-0547">Nucleotide-binding</keyword>
<dbReference type="FunFam" id="3.30.450.90:FF:000001">
    <property type="entry name" value="Type II secretion system ATPase GspE"/>
    <property type="match status" value="1"/>
</dbReference>
<evidence type="ECO:0000256" key="2">
    <source>
        <dbReference type="ARBA" id="ARBA00022741"/>
    </source>
</evidence>
<evidence type="ECO:0000256" key="3">
    <source>
        <dbReference type="ARBA" id="ARBA00022840"/>
    </source>
</evidence>
<proteinExistence type="inferred from homology"/>
<dbReference type="PATRIC" id="fig|1674920.3.peg.4222"/>
<accession>A0A0J8G0Y4</accession>
<dbReference type="InterPro" id="IPR027417">
    <property type="entry name" value="P-loop_NTPase"/>
</dbReference>
<dbReference type="EMBL" id="LFMW01000004">
    <property type="protein sequence ID" value="KMT56125.1"/>
    <property type="molecule type" value="Genomic_DNA"/>
</dbReference>
<evidence type="ECO:0000313" key="6">
    <source>
        <dbReference type="Proteomes" id="UP000037551"/>
    </source>
</evidence>
<dbReference type="InterPro" id="IPR001482">
    <property type="entry name" value="T2SS/T4SS_dom"/>
</dbReference>
<dbReference type="RefSeq" id="WP_048722271.1">
    <property type="nucleotide sequence ID" value="NZ_LFMW01000004.1"/>
</dbReference>
<organism evidence="5 6">
    <name type="scientific">Pseudomonas fildesensis</name>
    <dbReference type="NCBI Taxonomy" id="1674920"/>
    <lineage>
        <taxon>Bacteria</taxon>
        <taxon>Pseudomonadati</taxon>
        <taxon>Pseudomonadota</taxon>
        <taxon>Gammaproteobacteria</taxon>
        <taxon>Pseudomonadales</taxon>
        <taxon>Pseudomonadaceae</taxon>
        <taxon>Pseudomonas</taxon>
    </lineage>
</organism>
<dbReference type="PANTHER" id="PTHR30258">
    <property type="entry name" value="TYPE II SECRETION SYSTEM PROTEIN GSPE-RELATED"/>
    <property type="match status" value="1"/>
</dbReference>
<dbReference type="CDD" id="cd01129">
    <property type="entry name" value="PulE-GspE-like"/>
    <property type="match status" value="1"/>
</dbReference>
<gene>
    <name evidence="5" type="ORF">ACR52_07025</name>
</gene>
<dbReference type="Gene3D" id="3.30.450.90">
    <property type="match status" value="1"/>
</dbReference>
<comment type="caution">
    <text evidence="5">The sequence shown here is derived from an EMBL/GenBank/DDBJ whole genome shotgun (WGS) entry which is preliminary data.</text>
</comment>
<dbReference type="PANTHER" id="PTHR30258:SF1">
    <property type="entry name" value="PROTEIN TRANSPORT PROTEIN HOFB HOMOLOG"/>
    <property type="match status" value="1"/>
</dbReference>
<comment type="similarity">
    <text evidence="1">Belongs to the GSP E family.</text>
</comment>
<dbReference type="Proteomes" id="UP000037551">
    <property type="component" value="Unassembled WGS sequence"/>
</dbReference>
<dbReference type="Pfam" id="PF00437">
    <property type="entry name" value="T2SSE"/>
    <property type="match status" value="1"/>
</dbReference>
<sequence length="545" mass="59626">MSEQTRQWQALATQRGMTLSAYLLEVLDKAPDQLNTIAQPLGLLAIAPEHLGEHWRFDLLALPQALIHNVLPVDYLGQPCLVLADPFTLTSRHWLQSSKTLRRLPLAMSLPGAVRAQLTLAEASQRVMQPFGEDDENARVGQAAQEISLSSIARDDNPVVRLVNSMLFDALQSRASDIHVETTPQGLVIKYRIDGVLQQMGQASGVDMAEQALSRIKVLSELDIGERRVPQDGRFKMRIQGREVDFRVSIMPSIHGEDAVLRILDKSQRGESLSLANLGLAADTIARIRVLASEPYGMLLVTGPTGSGKSTTLYAALSETNTGEKKIITIEDPVEYELPGVLQIPVNDKKGLTFARGLRSILRHDPDTILVGEIRDGETAGIAVQAALTGHLVMSSVHANSAFSVLERFTYMDVDPASFVEALNGVVAQRLVRRICPECAVDAEPDPDIARLAQLPDSQLQQGHYRQGKGCEACRHTGYHGRLALAEVLTLTDSIKEGLLNRSSASTLRELAREAGHVFIRDIALAHAAQGDTTLKEIHRVISLY</sequence>
<dbReference type="GO" id="GO:0005524">
    <property type="term" value="F:ATP binding"/>
    <property type="evidence" value="ECO:0007669"/>
    <property type="project" value="UniProtKB-KW"/>
</dbReference>
<dbReference type="OrthoDB" id="6189814at2"/>
<dbReference type="STRING" id="1674920.ACR52_07025"/>